<dbReference type="Pfam" id="PF03309">
    <property type="entry name" value="Pan_kinase"/>
    <property type="match status" value="1"/>
</dbReference>
<keyword evidence="8 16" id="KW-0808">Transferase</keyword>
<dbReference type="GO" id="GO:0005524">
    <property type="term" value="F:ATP binding"/>
    <property type="evidence" value="ECO:0007669"/>
    <property type="project" value="UniProtKB-UniRule"/>
</dbReference>
<dbReference type="NCBIfam" id="TIGR00671">
    <property type="entry name" value="baf"/>
    <property type="match status" value="1"/>
</dbReference>
<comment type="caution">
    <text evidence="16">Lacks conserved residue(s) required for the propagation of feature annotation.</text>
</comment>
<comment type="function">
    <text evidence="16">Catalyzes the phosphorylation of pantothenate (Pan), the first step in CoA biosynthesis.</text>
</comment>
<name>A0A0M4KFB5_9MOLU</name>
<evidence type="ECO:0000256" key="14">
    <source>
        <dbReference type="ARBA" id="ARBA00038036"/>
    </source>
</evidence>
<evidence type="ECO:0000256" key="13">
    <source>
        <dbReference type="ARBA" id="ARBA00022993"/>
    </source>
</evidence>
<comment type="subunit">
    <text evidence="5 16">Homodimer.</text>
</comment>
<gene>
    <name evidence="16 17" type="primary">coaX</name>
    <name evidence="17" type="ORF">SCANT_v1c08890</name>
</gene>
<evidence type="ECO:0000256" key="16">
    <source>
        <dbReference type="HAMAP-Rule" id="MF_01274"/>
    </source>
</evidence>
<dbReference type="EMBL" id="CP012622">
    <property type="protein sequence ID" value="ALD66795.1"/>
    <property type="molecule type" value="Genomic_DNA"/>
</dbReference>
<dbReference type="GO" id="GO:0005737">
    <property type="term" value="C:cytoplasm"/>
    <property type="evidence" value="ECO:0007669"/>
    <property type="project" value="UniProtKB-SubCell"/>
</dbReference>
<feature type="active site" description="Proton acceptor" evidence="16">
    <location>
        <position position="107"/>
    </location>
</feature>
<comment type="pathway">
    <text evidence="4 16">Cofactor biosynthesis; coenzyme A biosynthesis; CoA from (R)-pantothenate: step 1/5.</text>
</comment>
<dbReference type="PATRIC" id="fig|362837.3.peg.905"/>
<evidence type="ECO:0000256" key="2">
    <source>
        <dbReference type="ARBA" id="ARBA00001958"/>
    </source>
</evidence>
<comment type="subcellular location">
    <subcellularLocation>
        <location evidence="3 16">Cytoplasm</location>
    </subcellularLocation>
</comment>
<comment type="similarity">
    <text evidence="14 16">Belongs to the type III pantothenate kinase family.</text>
</comment>
<comment type="cofactor">
    <cofactor evidence="2">
        <name>K(+)</name>
        <dbReference type="ChEBI" id="CHEBI:29103"/>
    </cofactor>
</comment>
<feature type="binding site" evidence="16">
    <location>
        <position position="182"/>
    </location>
    <ligand>
        <name>substrate</name>
    </ligand>
</feature>
<evidence type="ECO:0000256" key="5">
    <source>
        <dbReference type="ARBA" id="ARBA00011738"/>
    </source>
</evidence>
<keyword evidence="18" id="KW-1185">Reference proteome</keyword>
<evidence type="ECO:0000256" key="4">
    <source>
        <dbReference type="ARBA" id="ARBA00005225"/>
    </source>
</evidence>
<dbReference type="SUPFAM" id="SSF53067">
    <property type="entry name" value="Actin-like ATPase domain"/>
    <property type="match status" value="2"/>
</dbReference>
<evidence type="ECO:0000256" key="10">
    <source>
        <dbReference type="ARBA" id="ARBA00022777"/>
    </source>
</evidence>
<keyword evidence="9 16" id="KW-0547">Nucleotide-binding</keyword>
<dbReference type="GO" id="GO:0004594">
    <property type="term" value="F:pantothenate kinase activity"/>
    <property type="evidence" value="ECO:0007669"/>
    <property type="project" value="UniProtKB-UniRule"/>
</dbReference>
<evidence type="ECO:0000313" key="17">
    <source>
        <dbReference type="EMBL" id="ALD66795.1"/>
    </source>
</evidence>
<evidence type="ECO:0000256" key="1">
    <source>
        <dbReference type="ARBA" id="ARBA00001206"/>
    </source>
</evidence>
<dbReference type="OrthoDB" id="9804707at2"/>
<dbReference type="CDD" id="cd24015">
    <property type="entry name" value="ASKHA_NBD_PanK-III"/>
    <property type="match status" value="1"/>
</dbReference>
<dbReference type="InterPro" id="IPR004619">
    <property type="entry name" value="Type_III_PanK"/>
</dbReference>
<proteinExistence type="inferred from homology"/>
<dbReference type="PANTHER" id="PTHR34265">
    <property type="entry name" value="TYPE III PANTOTHENATE KINASE"/>
    <property type="match status" value="1"/>
</dbReference>
<keyword evidence="12 16" id="KW-0630">Potassium</keyword>
<evidence type="ECO:0000313" key="18">
    <source>
        <dbReference type="Proteomes" id="UP000063919"/>
    </source>
</evidence>
<evidence type="ECO:0000256" key="8">
    <source>
        <dbReference type="ARBA" id="ARBA00022679"/>
    </source>
</evidence>
<evidence type="ECO:0000256" key="11">
    <source>
        <dbReference type="ARBA" id="ARBA00022840"/>
    </source>
</evidence>
<dbReference type="AlphaFoldDB" id="A0A0M4KFB5"/>
<feature type="binding site" evidence="16">
    <location>
        <position position="131"/>
    </location>
    <ligand>
        <name>ATP</name>
        <dbReference type="ChEBI" id="CHEBI:30616"/>
    </ligand>
</feature>
<dbReference type="EC" id="2.7.1.33" evidence="6 16"/>
<comment type="catalytic activity">
    <reaction evidence="1 16">
        <text>(R)-pantothenate + ATP = (R)-4'-phosphopantothenate + ADP + H(+)</text>
        <dbReference type="Rhea" id="RHEA:16373"/>
        <dbReference type="ChEBI" id="CHEBI:10986"/>
        <dbReference type="ChEBI" id="CHEBI:15378"/>
        <dbReference type="ChEBI" id="CHEBI:29032"/>
        <dbReference type="ChEBI" id="CHEBI:30616"/>
        <dbReference type="ChEBI" id="CHEBI:456216"/>
        <dbReference type="EC" id="2.7.1.33"/>
    </reaction>
</comment>
<evidence type="ECO:0000256" key="7">
    <source>
        <dbReference type="ARBA" id="ARBA00022490"/>
    </source>
</evidence>
<dbReference type="UniPathway" id="UPA00241">
    <property type="reaction ID" value="UER00352"/>
</dbReference>
<reference evidence="17 18" key="1">
    <citation type="journal article" date="2015" name="Genome Announc.">
        <title>Complete Genome Sequence of Spiroplasma cantharicola CC-1T (DSM 21588), a Bacterium Isolated from Soldier Beetle (Cantharis carolinus).</title>
        <authorList>
            <person name="Lo W.S."/>
            <person name="Liu P.Y."/>
            <person name="Kuo C.H."/>
        </authorList>
    </citation>
    <scope>NUCLEOTIDE SEQUENCE [LARGE SCALE GENOMIC DNA]</scope>
    <source>
        <strain evidence="17 18">CC-1</strain>
    </source>
</reference>
<dbReference type="STRING" id="362837.SCANT_v1c08890"/>
<dbReference type="HAMAP" id="MF_01274">
    <property type="entry name" value="Pantothen_kinase_3"/>
    <property type="match status" value="1"/>
</dbReference>
<dbReference type="Gene3D" id="3.30.420.40">
    <property type="match status" value="2"/>
</dbReference>
<evidence type="ECO:0000256" key="15">
    <source>
        <dbReference type="ARBA" id="ARBA00040883"/>
    </source>
</evidence>
<dbReference type="GO" id="GO:0015937">
    <property type="term" value="P:coenzyme A biosynthetic process"/>
    <property type="evidence" value="ECO:0007669"/>
    <property type="project" value="UniProtKB-UniRule"/>
</dbReference>
<accession>A0A0M4KFB5</accession>
<feature type="binding site" evidence="16">
    <location>
        <begin position="105"/>
        <end position="108"/>
    </location>
    <ligand>
        <name>substrate</name>
    </ligand>
</feature>
<keyword evidence="10 16" id="KW-0418">Kinase</keyword>
<keyword evidence="11 16" id="KW-0067">ATP-binding</keyword>
<evidence type="ECO:0000256" key="6">
    <source>
        <dbReference type="ARBA" id="ARBA00012102"/>
    </source>
</evidence>
<dbReference type="Proteomes" id="UP000063919">
    <property type="component" value="Chromosome"/>
</dbReference>
<protein>
    <recommendedName>
        <fullName evidence="15 16">Type III pantothenate kinase</fullName>
        <ecNumber evidence="6 16">2.7.1.33</ecNumber>
    </recommendedName>
    <alternativeName>
        <fullName evidence="16">PanK-III</fullName>
    </alternativeName>
    <alternativeName>
        <fullName evidence="16">Pantothenic acid kinase</fullName>
    </alternativeName>
</protein>
<dbReference type="KEGG" id="scj:SCANT_v1c08890"/>
<feature type="binding site" evidence="16">
    <location>
        <begin position="7"/>
        <end position="14"/>
    </location>
    <ligand>
        <name>ATP</name>
        <dbReference type="ChEBI" id="CHEBI:30616"/>
    </ligand>
</feature>
<dbReference type="PANTHER" id="PTHR34265:SF1">
    <property type="entry name" value="TYPE III PANTOTHENATE KINASE"/>
    <property type="match status" value="1"/>
</dbReference>
<keyword evidence="13 16" id="KW-0173">Coenzyme A biosynthesis</keyword>
<evidence type="ECO:0000256" key="12">
    <source>
        <dbReference type="ARBA" id="ARBA00022958"/>
    </source>
</evidence>
<dbReference type="InterPro" id="IPR043129">
    <property type="entry name" value="ATPase_NBD"/>
</dbReference>
<sequence>MKILLVDIGNTTADFRLWDKNTNKLTKLIRPETKDPKWRRSKVLSKYFLDNKIKIDKISYVSVVPEWNDIMRALANNVGVEISNLRDDFDIQKELFKVDNINKLGADFISNFYGAIENYKFTNGAIISMGTTSTIAIIKDKELQGTIICPGLKNSLNCLISSAVLLQNNDYQKSNKIYGTNTIDAINIGAFNAHYLMLTSMIKKLNLDFAIFTGGNSIQFEEDILKDGYIFDESLIFKGLIKLNK</sequence>
<evidence type="ECO:0000256" key="9">
    <source>
        <dbReference type="ARBA" id="ARBA00022741"/>
    </source>
</evidence>
<organism evidence="17 18">
    <name type="scientific">Spiroplasma cantharicola</name>
    <dbReference type="NCBI Taxonomy" id="362837"/>
    <lineage>
        <taxon>Bacteria</taxon>
        <taxon>Bacillati</taxon>
        <taxon>Mycoplasmatota</taxon>
        <taxon>Mollicutes</taxon>
        <taxon>Entomoplasmatales</taxon>
        <taxon>Spiroplasmataceae</taxon>
        <taxon>Spiroplasma</taxon>
    </lineage>
</organism>
<evidence type="ECO:0000256" key="3">
    <source>
        <dbReference type="ARBA" id="ARBA00004496"/>
    </source>
</evidence>
<comment type="cofactor">
    <cofactor evidence="16">
        <name>NH4(+)</name>
        <dbReference type="ChEBI" id="CHEBI:28938"/>
    </cofactor>
    <cofactor evidence="16">
        <name>K(+)</name>
        <dbReference type="ChEBI" id="CHEBI:29103"/>
    </cofactor>
    <text evidence="16">A monovalent cation. Ammonium or potassium.</text>
</comment>
<dbReference type="RefSeq" id="WP_053946543.1">
    <property type="nucleotide sequence ID" value="NZ_CP012622.1"/>
</dbReference>
<keyword evidence="7 16" id="KW-0963">Cytoplasm</keyword>